<dbReference type="InterPro" id="IPR013087">
    <property type="entry name" value="Znf_C2H2_type"/>
</dbReference>
<dbReference type="Pfam" id="PF21884">
    <property type="entry name" value="ZUO1-like_ZHD"/>
    <property type="match status" value="1"/>
</dbReference>
<proteinExistence type="predicted"/>
<evidence type="ECO:0000313" key="9">
    <source>
        <dbReference type="Proteomes" id="UP000567179"/>
    </source>
</evidence>
<accession>A0A8H5BSD8</accession>
<evidence type="ECO:0000256" key="4">
    <source>
        <dbReference type="PROSITE-ProRule" id="PRU00042"/>
    </source>
</evidence>
<keyword evidence="2 4" id="KW-0863">Zinc-finger</keyword>
<dbReference type="InterPro" id="IPR001623">
    <property type="entry name" value="DnaJ_domain"/>
</dbReference>
<dbReference type="Pfam" id="PF12171">
    <property type="entry name" value="zf-C2H2_jaz"/>
    <property type="match status" value="1"/>
</dbReference>
<dbReference type="SUPFAM" id="SSF46565">
    <property type="entry name" value="Chaperone J-domain"/>
    <property type="match status" value="1"/>
</dbReference>
<dbReference type="CDD" id="cd06257">
    <property type="entry name" value="DnaJ"/>
    <property type="match status" value="1"/>
</dbReference>
<dbReference type="PROSITE" id="PS00636">
    <property type="entry name" value="DNAJ_1"/>
    <property type="match status" value="1"/>
</dbReference>
<dbReference type="PROSITE" id="PS50076">
    <property type="entry name" value="DNAJ_2"/>
    <property type="match status" value="1"/>
</dbReference>
<dbReference type="InterPro" id="IPR036869">
    <property type="entry name" value="J_dom_sf"/>
</dbReference>
<feature type="domain" description="J" evidence="6">
    <location>
        <begin position="23"/>
        <end position="89"/>
    </location>
</feature>
<name>A0A8H5BSD8_9AGAR</name>
<comment type="caution">
    <text evidence="8">The sequence shown here is derived from an EMBL/GenBank/DDBJ whole genome shotgun (WGS) entry which is preliminary data.</text>
</comment>
<dbReference type="AlphaFoldDB" id="A0A8H5BSD8"/>
<keyword evidence="1" id="KW-0479">Metal-binding</keyword>
<evidence type="ECO:0000259" key="6">
    <source>
        <dbReference type="PROSITE" id="PS50076"/>
    </source>
</evidence>
<feature type="region of interest" description="Disordered" evidence="5">
    <location>
        <begin position="531"/>
        <end position="556"/>
    </location>
</feature>
<dbReference type="PANTHER" id="PTHR44029">
    <property type="entry name" value="DNAJ HOMOLOG SUBFAMILY C MEMBER 21"/>
    <property type="match status" value="1"/>
</dbReference>
<dbReference type="Proteomes" id="UP000567179">
    <property type="component" value="Unassembled WGS sequence"/>
</dbReference>
<dbReference type="SMART" id="SM00355">
    <property type="entry name" value="ZnF_C2H2"/>
    <property type="match status" value="2"/>
</dbReference>
<feature type="region of interest" description="Disordered" evidence="5">
    <location>
        <begin position="370"/>
        <end position="503"/>
    </location>
</feature>
<dbReference type="PANTHER" id="PTHR44029:SF1">
    <property type="entry name" value="DNAJ HOMOLOG SUBFAMILY C MEMBER 21"/>
    <property type="match status" value="1"/>
</dbReference>
<evidence type="ECO:0000256" key="1">
    <source>
        <dbReference type="ARBA" id="ARBA00022723"/>
    </source>
</evidence>
<keyword evidence="9" id="KW-1185">Reference proteome</keyword>
<dbReference type="Gene3D" id="3.30.160.60">
    <property type="entry name" value="Classic Zinc Finger"/>
    <property type="match status" value="1"/>
</dbReference>
<dbReference type="Pfam" id="PF00226">
    <property type="entry name" value="DnaJ"/>
    <property type="match status" value="1"/>
</dbReference>
<evidence type="ECO:0000313" key="8">
    <source>
        <dbReference type="EMBL" id="KAF5327698.1"/>
    </source>
</evidence>
<reference evidence="8 9" key="1">
    <citation type="journal article" date="2020" name="ISME J.">
        <title>Uncovering the hidden diversity of litter-decomposition mechanisms in mushroom-forming fungi.</title>
        <authorList>
            <person name="Floudas D."/>
            <person name="Bentzer J."/>
            <person name="Ahren D."/>
            <person name="Johansson T."/>
            <person name="Persson P."/>
            <person name="Tunlid A."/>
        </authorList>
    </citation>
    <scope>NUCLEOTIDE SEQUENCE [LARGE SCALE GENOMIC DNA]</scope>
    <source>
        <strain evidence="8 9">CBS 101986</strain>
    </source>
</reference>
<organism evidence="8 9">
    <name type="scientific">Psilocybe cf. subviscida</name>
    <dbReference type="NCBI Taxonomy" id="2480587"/>
    <lineage>
        <taxon>Eukaryota</taxon>
        <taxon>Fungi</taxon>
        <taxon>Dikarya</taxon>
        <taxon>Basidiomycota</taxon>
        <taxon>Agaricomycotina</taxon>
        <taxon>Agaricomycetes</taxon>
        <taxon>Agaricomycetidae</taxon>
        <taxon>Agaricales</taxon>
        <taxon>Agaricineae</taxon>
        <taxon>Strophariaceae</taxon>
        <taxon>Psilocybe</taxon>
    </lineage>
</organism>
<evidence type="ECO:0000256" key="5">
    <source>
        <dbReference type="SAM" id="MobiDB-lite"/>
    </source>
</evidence>
<dbReference type="PRINTS" id="PR00625">
    <property type="entry name" value="JDOMAIN"/>
</dbReference>
<dbReference type="SMART" id="SM00271">
    <property type="entry name" value="DnaJ"/>
    <property type="match status" value="1"/>
</dbReference>
<sequence>MGARESTGRTNQDAPDGGEAVLDYYQILEVAEDATADEIKRSFRRLALIHHPDKNHTDVDAATKRFAALQQAYEILSDEQERAWYDSHRASLIPEPDAETVFEDIRKGANLNSRVRDRGLTVRHLARFMDVNIWEGFDDEENGFFSIYRNLFIRLASEEATFNSVLEYPSFGLSTSEYIAPKGEAGPRDFYNAWTNFATEKDFSWMEQWNITEAPDRRVRRLMEKDNKKARDDARKEYNDTVRTLVRFLRKRDPRHKRHLDAQAKQAAEIPKGGPPKTAHVAKQKAAEAYVEQEWQKVETKAHHADLDWAAAEGEDLEEWECVACRKSFRSEAAWNSHERSKKHLKEVERLKFEMEQEDEDFGLDADADGVALEEDSDDDAGQRSDAVVSSDLPNDGDMISNTSQRKIPESSSPATEPAVSEDLSANMKNLTLDQDDDMEDHMPKRKRKTAKRQVLNEEPSPKIEVNDTPLDSGTESKAPGTPSEPSKRDKRRARQAKKAEEVLTADTSFKCNVCSEVYSSKTKLFNHITESGHALAPNNDNARKEKAEKGKKKKR</sequence>
<dbReference type="GO" id="GO:0005737">
    <property type="term" value="C:cytoplasm"/>
    <property type="evidence" value="ECO:0007669"/>
    <property type="project" value="TreeGrafter"/>
</dbReference>
<evidence type="ECO:0000256" key="3">
    <source>
        <dbReference type="ARBA" id="ARBA00022833"/>
    </source>
</evidence>
<dbReference type="SMART" id="SM00451">
    <property type="entry name" value="ZnF_U1"/>
    <property type="match status" value="1"/>
</dbReference>
<keyword evidence="3" id="KW-0862">Zinc</keyword>
<dbReference type="Gene3D" id="1.10.287.110">
    <property type="entry name" value="DnaJ domain"/>
    <property type="match status" value="1"/>
</dbReference>
<dbReference type="GO" id="GO:0003676">
    <property type="term" value="F:nucleic acid binding"/>
    <property type="evidence" value="ECO:0007669"/>
    <property type="project" value="InterPro"/>
</dbReference>
<dbReference type="InterPro" id="IPR036236">
    <property type="entry name" value="Znf_C2H2_sf"/>
</dbReference>
<dbReference type="SUPFAM" id="SSF57667">
    <property type="entry name" value="beta-beta-alpha zinc fingers"/>
    <property type="match status" value="1"/>
</dbReference>
<feature type="compositionally biased region" description="Acidic residues" evidence="5">
    <location>
        <begin position="370"/>
        <end position="380"/>
    </location>
</feature>
<evidence type="ECO:0008006" key="10">
    <source>
        <dbReference type="Google" id="ProtNLM"/>
    </source>
</evidence>
<evidence type="ECO:0000259" key="7">
    <source>
        <dbReference type="PROSITE" id="PS50157"/>
    </source>
</evidence>
<evidence type="ECO:0000256" key="2">
    <source>
        <dbReference type="ARBA" id="ARBA00022771"/>
    </source>
</evidence>
<dbReference type="PROSITE" id="PS00028">
    <property type="entry name" value="ZINC_FINGER_C2H2_1"/>
    <property type="match status" value="2"/>
</dbReference>
<dbReference type="InterPro" id="IPR054076">
    <property type="entry name" value="ZUO1-like_ZHD"/>
</dbReference>
<dbReference type="InterPro" id="IPR051964">
    <property type="entry name" value="Chaperone_stress_response"/>
</dbReference>
<dbReference type="PROSITE" id="PS50157">
    <property type="entry name" value="ZINC_FINGER_C2H2_2"/>
    <property type="match status" value="1"/>
</dbReference>
<dbReference type="GO" id="GO:0008270">
    <property type="term" value="F:zinc ion binding"/>
    <property type="evidence" value="ECO:0007669"/>
    <property type="project" value="UniProtKB-KW"/>
</dbReference>
<dbReference type="OrthoDB" id="5894at2759"/>
<dbReference type="InterPro" id="IPR003604">
    <property type="entry name" value="Matrin/U1-like-C_Znf_C2H2"/>
</dbReference>
<dbReference type="InterPro" id="IPR018253">
    <property type="entry name" value="DnaJ_domain_CS"/>
</dbReference>
<gene>
    <name evidence="8" type="ORF">D9619_004517</name>
</gene>
<feature type="compositionally biased region" description="Polar residues" evidence="5">
    <location>
        <begin position="400"/>
        <end position="415"/>
    </location>
</feature>
<dbReference type="InterPro" id="IPR022755">
    <property type="entry name" value="Znf_C2H2_jaz"/>
</dbReference>
<dbReference type="EMBL" id="JAACJJ010000014">
    <property type="protein sequence ID" value="KAF5327698.1"/>
    <property type="molecule type" value="Genomic_DNA"/>
</dbReference>
<feature type="domain" description="C2H2-type" evidence="7">
    <location>
        <begin position="320"/>
        <end position="349"/>
    </location>
</feature>
<protein>
    <recommendedName>
        <fullName evidence="10">J domain-containing protein</fullName>
    </recommendedName>
</protein>